<name>A0A6A4L9L9_9ERIC</name>
<protein>
    <submittedName>
        <fullName evidence="2">Uncharacterized protein</fullName>
    </submittedName>
</protein>
<comment type="caution">
    <text evidence="2">The sequence shown here is derived from an EMBL/GenBank/DDBJ whole genome shotgun (WGS) entry which is preliminary data.</text>
</comment>
<reference evidence="2 3" key="1">
    <citation type="journal article" date="2019" name="Genome Biol. Evol.">
        <title>The Rhododendron genome and chromosomal organization provide insight into shared whole-genome duplications across the heath family (Ericaceae).</title>
        <authorList>
            <person name="Soza V.L."/>
            <person name="Lindsley D."/>
            <person name="Waalkes A."/>
            <person name="Ramage E."/>
            <person name="Patwardhan R.P."/>
            <person name="Burton J.N."/>
            <person name="Adey A."/>
            <person name="Kumar A."/>
            <person name="Qiu R."/>
            <person name="Shendure J."/>
            <person name="Hall B."/>
        </authorList>
    </citation>
    <scope>NUCLEOTIDE SEQUENCE [LARGE SCALE GENOMIC DNA]</scope>
    <source>
        <strain evidence="2">RSF 1966-606</strain>
    </source>
</reference>
<feature type="non-terminal residue" evidence="2">
    <location>
        <position position="1"/>
    </location>
</feature>
<sequence>MANHLHPLSPCVHRRRSISSTASPPPLSIKTNASVSCTPYVTASKPRLEATPHLVDPIKYFEPASVEISDFLFDAAITWTPEL</sequence>
<dbReference type="EMBL" id="QEFC01002465">
    <property type="protein sequence ID" value="KAE9451989.1"/>
    <property type="molecule type" value="Genomic_DNA"/>
</dbReference>
<dbReference type="Proteomes" id="UP000428333">
    <property type="component" value="Linkage Group LG09"/>
</dbReference>
<dbReference type="AlphaFoldDB" id="A0A6A4L9L9"/>
<feature type="region of interest" description="Disordered" evidence="1">
    <location>
        <begin position="1"/>
        <end position="32"/>
    </location>
</feature>
<evidence type="ECO:0000256" key="1">
    <source>
        <dbReference type="SAM" id="MobiDB-lite"/>
    </source>
</evidence>
<accession>A0A6A4L9L9</accession>
<evidence type="ECO:0000313" key="3">
    <source>
        <dbReference type="Proteomes" id="UP000428333"/>
    </source>
</evidence>
<organism evidence="2 3">
    <name type="scientific">Rhododendron williamsianum</name>
    <dbReference type="NCBI Taxonomy" id="262921"/>
    <lineage>
        <taxon>Eukaryota</taxon>
        <taxon>Viridiplantae</taxon>
        <taxon>Streptophyta</taxon>
        <taxon>Embryophyta</taxon>
        <taxon>Tracheophyta</taxon>
        <taxon>Spermatophyta</taxon>
        <taxon>Magnoliopsida</taxon>
        <taxon>eudicotyledons</taxon>
        <taxon>Gunneridae</taxon>
        <taxon>Pentapetalae</taxon>
        <taxon>asterids</taxon>
        <taxon>Ericales</taxon>
        <taxon>Ericaceae</taxon>
        <taxon>Ericoideae</taxon>
        <taxon>Rhodoreae</taxon>
        <taxon>Rhododendron</taxon>
    </lineage>
</organism>
<keyword evidence="3" id="KW-1185">Reference proteome</keyword>
<gene>
    <name evidence="2" type="ORF">C3L33_16106</name>
</gene>
<evidence type="ECO:0000313" key="2">
    <source>
        <dbReference type="EMBL" id="KAE9451989.1"/>
    </source>
</evidence>
<proteinExistence type="predicted"/>